<dbReference type="Proteomes" id="UP000789920">
    <property type="component" value="Unassembled WGS sequence"/>
</dbReference>
<protein>
    <submittedName>
        <fullName evidence="1">12385_t:CDS:1</fullName>
    </submittedName>
</protein>
<evidence type="ECO:0000313" key="2">
    <source>
        <dbReference type="Proteomes" id="UP000789920"/>
    </source>
</evidence>
<keyword evidence="2" id="KW-1185">Reference proteome</keyword>
<comment type="caution">
    <text evidence="1">The sequence shown here is derived from an EMBL/GenBank/DDBJ whole genome shotgun (WGS) entry which is preliminary data.</text>
</comment>
<gene>
    <name evidence="1" type="ORF">RPERSI_LOCUS17312</name>
</gene>
<dbReference type="EMBL" id="CAJVQC010044178">
    <property type="protein sequence ID" value="CAG8779055.1"/>
    <property type="molecule type" value="Genomic_DNA"/>
</dbReference>
<accession>A0ACA9R6K9</accession>
<evidence type="ECO:0000313" key="1">
    <source>
        <dbReference type="EMBL" id="CAG8779055.1"/>
    </source>
</evidence>
<proteinExistence type="predicted"/>
<organism evidence="1 2">
    <name type="scientific">Racocetra persica</name>
    <dbReference type="NCBI Taxonomy" id="160502"/>
    <lineage>
        <taxon>Eukaryota</taxon>
        <taxon>Fungi</taxon>
        <taxon>Fungi incertae sedis</taxon>
        <taxon>Mucoromycota</taxon>
        <taxon>Glomeromycotina</taxon>
        <taxon>Glomeromycetes</taxon>
        <taxon>Diversisporales</taxon>
        <taxon>Gigasporaceae</taxon>
        <taxon>Racocetra</taxon>
    </lineage>
</organism>
<feature type="non-terminal residue" evidence="1">
    <location>
        <position position="1"/>
    </location>
</feature>
<reference evidence="1" key="1">
    <citation type="submission" date="2021-06" db="EMBL/GenBank/DDBJ databases">
        <authorList>
            <person name="Kallberg Y."/>
            <person name="Tangrot J."/>
            <person name="Rosling A."/>
        </authorList>
    </citation>
    <scope>NUCLEOTIDE SEQUENCE</scope>
    <source>
        <strain evidence="1">MA461A</strain>
    </source>
</reference>
<name>A0ACA9R6K9_9GLOM</name>
<sequence length="61" mass="6827">LDTRGLDRFLIAVVLSKYIERKELKGIASSKGIIASNLIRKESEDGRIAALYLIDILLLQI</sequence>